<dbReference type="EMBL" id="ML211184">
    <property type="protein sequence ID" value="TFK86773.1"/>
    <property type="molecule type" value="Genomic_DNA"/>
</dbReference>
<feature type="compositionally biased region" description="Low complexity" evidence="1">
    <location>
        <begin position="484"/>
        <end position="520"/>
    </location>
</feature>
<evidence type="ECO:0000313" key="3">
    <source>
        <dbReference type="Proteomes" id="UP000308197"/>
    </source>
</evidence>
<evidence type="ECO:0000256" key="1">
    <source>
        <dbReference type="SAM" id="MobiDB-lite"/>
    </source>
</evidence>
<proteinExistence type="predicted"/>
<feature type="compositionally biased region" description="Acidic residues" evidence="1">
    <location>
        <begin position="100"/>
        <end position="112"/>
    </location>
</feature>
<feature type="compositionally biased region" description="Acidic residues" evidence="1">
    <location>
        <begin position="968"/>
        <end position="1003"/>
    </location>
</feature>
<dbReference type="Proteomes" id="UP000308197">
    <property type="component" value="Unassembled WGS sequence"/>
</dbReference>
<feature type="region of interest" description="Disordered" evidence="1">
    <location>
        <begin position="403"/>
        <end position="431"/>
    </location>
</feature>
<sequence>MAADDKTLKIAARLVCTDQWLVTHVDPAWSILQLKQYLLHKFCRDASDSCHNPRAIPVSPRKTRRRSLSPITFAAPTPRKVKVPAGPPTSSEESSLSDLSAEDDDDLDDDDDITKAFNDAHRYKYNARPSTSSASESVTRLLSDGGPNPQAYILLTFSTTQILEDRFSLSWYGIHPDELLELHPTSVSFVSLQRSSLDAYIAPYFAARVWALRIVGSKLEGGPNILRKRFGEDDGTAEAKPPGARDKGKRKVAVEWKERWAIIHQGVFSLCKERHDTHSAFSAPVSSLLSIRDSAHFTLPLHSRRLRQKSSSPPASNVVCLKFSSSFDSRQRTFSNDSMSVSFERRTSDPSAAPSGSGGQSAWWRRGSRDVSSTLTLGIASSASILVGSGSVVDAWDSFARRGSRAGLDDSEGDATLPREKGKGKAQDDEEESVWIVLDMLDSAACSHILRVLHRQVPPACHTTFLPSRTPSMYSPAPSPIIFSTRASTPATPHSPTTPGPSSSFAFPQTPILSPKSSGPSPLPSATPSSVSLNSYPFPSVSHSRTSSPAVKLPTIDTSMTAHSPGVPYPSWRLSLVRNARRAGLGSVGRAMELVMFGDEDEDDFADIEDAEEEDDLAIEWARRTSSVGPSPIEPPEQFKFPSRHASDPAFKSIPEEGPAPETEPDTPSLLEPAAVLQPFARPHRPSHPLVDLTSLYSTERETLHDSDGSEAEWDGWVDALVAQHRQEALLARARARRDALVSPDGLDTVISGQASTVRPPGAGEPVWGAGWSSQFGGSRTSLSQAGTPEREHPDEEEEEEEEGATWDCVGPSDVEADGDTEESSAHSSDLHAGPPLLSQRRMTTSGSGTRAKRPKHTAPAEGQGKTLSSYSSADSLLRRTMRTNIKSIKKLSLTQAKRASMHVLFPSASKSDAHLDAEVPPRAASASPPPSQSLARPSMTSMRSTPNVGTRPRPFSPLSSQLPGQQYDDDDEGEDEHDDADEHEEDVDVDDVEEEPEGDGYMDSELGHGAHISELGHDPQLTGGRHPVPMPGMRMVPAGYTTFQHSSLYGRGQQGGPEEKTHAGIMHGQSMQKLPMGMGKMMTTVSSTVSVGRGARRGATR</sequence>
<feature type="compositionally biased region" description="Low complexity" evidence="1">
    <location>
        <begin position="921"/>
        <end position="939"/>
    </location>
</feature>
<feature type="compositionally biased region" description="Polar residues" evidence="1">
    <location>
        <begin position="772"/>
        <end position="787"/>
    </location>
</feature>
<dbReference type="STRING" id="1314778.A0A5C3PLA6"/>
<feature type="compositionally biased region" description="Polar residues" evidence="1">
    <location>
        <begin position="940"/>
        <end position="949"/>
    </location>
</feature>
<keyword evidence="3" id="KW-1185">Reference proteome</keyword>
<feature type="region of interest" description="Disordered" evidence="1">
    <location>
        <begin position="913"/>
        <end position="1022"/>
    </location>
</feature>
<name>A0A5C3PLA6_9APHY</name>
<feature type="region of interest" description="Disordered" evidence="1">
    <location>
        <begin position="746"/>
        <end position="876"/>
    </location>
</feature>
<accession>A0A5C3PLA6</accession>
<evidence type="ECO:0000313" key="2">
    <source>
        <dbReference type="EMBL" id="TFK86773.1"/>
    </source>
</evidence>
<protein>
    <submittedName>
        <fullName evidence="2">Uncharacterized protein</fullName>
    </submittedName>
</protein>
<feature type="region of interest" description="Disordered" evidence="1">
    <location>
        <begin position="338"/>
        <end position="365"/>
    </location>
</feature>
<reference evidence="2 3" key="1">
    <citation type="journal article" date="2019" name="Nat. Ecol. Evol.">
        <title>Megaphylogeny resolves global patterns of mushroom evolution.</title>
        <authorList>
            <person name="Varga T."/>
            <person name="Krizsan K."/>
            <person name="Foldi C."/>
            <person name="Dima B."/>
            <person name="Sanchez-Garcia M."/>
            <person name="Sanchez-Ramirez S."/>
            <person name="Szollosi G.J."/>
            <person name="Szarkandi J.G."/>
            <person name="Papp V."/>
            <person name="Albert L."/>
            <person name="Andreopoulos W."/>
            <person name="Angelini C."/>
            <person name="Antonin V."/>
            <person name="Barry K.W."/>
            <person name="Bougher N.L."/>
            <person name="Buchanan P."/>
            <person name="Buyck B."/>
            <person name="Bense V."/>
            <person name="Catcheside P."/>
            <person name="Chovatia M."/>
            <person name="Cooper J."/>
            <person name="Damon W."/>
            <person name="Desjardin D."/>
            <person name="Finy P."/>
            <person name="Geml J."/>
            <person name="Haridas S."/>
            <person name="Hughes K."/>
            <person name="Justo A."/>
            <person name="Karasinski D."/>
            <person name="Kautmanova I."/>
            <person name="Kiss B."/>
            <person name="Kocsube S."/>
            <person name="Kotiranta H."/>
            <person name="LaButti K.M."/>
            <person name="Lechner B.E."/>
            <person name="Liimatainen K."/>
            <person name="Lipzen A."/>
            <person name="Lukacs Z."/>
            <person name="Mihaltcheva S."/>
            <person name="Morgado L.N."/>
            <person name="Niskanen T."/>
            <person name="Noordeloos M.E."/>
            <person name="Ohm R.A."/>
            <person name="Ortiz-Santana B."/>
            <person name="Ovrebo C."/>
            <person name="Racz N."/>
            <person name="Riley R."/>
            <person name="Savchenko A."/>
            <person name="Shiryaev A."/>
            <person name="Soop K."/>
            <person name="Spirin V."/>
            <person name="Szebenyi C."/>
            <person name="Tomsovsky M."/>
            <person name="Tulloss R.E."/>
            <person name="Uehling J."/>
            <person name="Grigoriev I.V."/>
            <person name="Vagvolgyi C."/>
            <person name="Papp T."/>
            <person name="Martin F.M."/>
            <person name="Miettinen O."/>
            <person name="Hibbett D.S."/>
            <person name="Nagy L.G."/>
        </authorList>
    </citation>
    <scope>NUCLEOTIDE SEQUENCE [LARGE SCALE GENOMIC DNA]</scope>
    <source>
        <strain evidence="2 3">HHB13444</strain>
    </source>
</reference>
<gene>
    <name evidence="2" type="ORF">K466DRAFT_646246</name>
</gene>
<feature type="region of interest" description="Disordered" evidence="1">
    <location>
        <begin position="477"/>
        <end position="530"/>
    </location>
</feature>
<dbReference type="AlphaFoldDB" id="A0A5C3PLA6"/>
<dbReference type="PANTHER" id="PTHR35711:SF1">
    <property type="entry name" value="ECTODERMAL, ISOFORM F"/>
    <property type="match status" value="1"/>
</dbReference>
<dbReference type="PANTHER" id="PTHR35711">
    <property type="entry name" value="EXPRESSED PROTEIN"/>
    <property type="match status" value="1"/>
</dbReference>
<feature type="compositionally biased region" description="Acidic residues" evidence="1">
    <location>
        <begin position="795"/>
        <end position="805"/>
    </location>
</feature>
<feature type="region of interest" description="Disordered" evidence="1">
    <location>
        <begin position="53"/>
        <end position="113"/>
    </location>
</feature>
<feature type="compositionally biased region" description="Polar residues" evidence="1">
    <location>
        <begin position="866"/>
        <end position="875"/>
    </location>
</feature>
<feature type="compositionally biased region" description="Low complexity" evidence="1">
    <location>
        <begin position="90"/>
        <end position="99"/>
    </location>
</feature>
<organism evidence="2 3">
    <name type="scientific">Polyporus arcularius HHB13444</name>
    <dbReference type="NCBI Taxonomy" id="1314778"/>
    <lineage>
        <taxon>Eukaryota</taxon>
        <taxon>Fungi</taxon>
        <taxon>Dikarya</taxon>
        <taxon>Basidiomycota</taxon>
        <taxon>Agaricomycotina</taxon>
        <taxon>Agaricomycetes</taxon>
        <taxon>Polyporales</taxon>
        <taxon>Polyporaceae</taxon>
        <taxon>Polyporus</taxon>
    </lineage>
</organism>
<feature type="region of interest" description="Disordered" evidence="1">
    <location>
        <begin position="230"/>
        <end position="249"/>
    </location>
</feature>
<feature type="compositionally biased region" description="Basic and acidic residues" evidence="1">
    <location>
        <begin position="417"/>
        <end position="427"/>
    </location>
</feature>
<dbReference type="InParanoid" id="A0A5C3PLA6"/>
<feature type="region of interest" description="Disordered" evidence="1">
    <location>
        <begin position="624"/>
        <end position="668"/>
    </location>
</feature>